<dbReference type="SUPFAM" id="SSF81383">
    <property type="entry name" value="F-box domain"/>
    <property type="match status" value="1"/>
</dbReference>
<dbReference type="PANTHER" id="PTHR31111">
    <property type="entry name" value="BNAA05G37150D PROTEIN-RELATED"/>
    <property type="match status" value="1"/>
</dbReference>
<dbReference type="Proteomes" id="UP000029121">
    <property type="component" value="Unassembled WGS sequence"/>
</dbReference>
<name>R0HHR1_9BRAS</name>
<dbReference type="OrthoDB" id="1027976at2759"/>
<dbReference type="InterPro" id="IPR017451">
    <property type="entry name" value="F-box-assoc_interact_dom"/>
</dbReference>
<organism evidence="2 3">
    <name type="scientific">Capsella rubella</name>
    <dbReference type="NCBI Taxonomy" id="81985"/>
    <lineage>
        <taxon>Eukaryota</taxon>
        <taxon>Viridiplantae</taxon>
        <taxon>Streptophyta</taxon>
        <taxon>Embryophyta</taxon>
        <taxon>Tracheophyta</taxon>
        <taxon>Spermatophyta</taxon>
        <taxon>Magnoliopsida</taxon>
        <taxon>eudicotyledons</taxon>
        <taxon>Gunneridae</taxon>
        <taxon>Pentapetalae</taxon>
        <taxon>rosids</taxon>
        <taxon>malvids</taxon>
        <taxon>Brassicales</taxon>
        <taxon>Brassicaceae</taxon>
        <taxon>Camelineae</taxon>
        <taxon>Capsella</taxon>
    </lineage>
</organism>
<accession>R0HHR1</accession>
<dbReference type="NCBIfam" id="TIGR01640">
    <property type="entry name" value="F_box_assoc_1"/>
    <property type="match status" value="1"/>
</dbReference>
<sequence length="394" mass="45222">MESASSSSSRIKRRKISDGTKLPMDLIMEILKRLPAETLANLCESKPLASIIRNRHFKKLFFTECSSRPGRLFFFIKHEDGSELFSSRLPTRSPASGEGEALYVATHHITFGGITKFSCLHGLFSYESYRFGRSKITVYNSSTRVSTPLPDFDGPRHIFQHMLGYDPVDGVYKVLCMDSRYPCDMLRKKPRNFFEVLTLGDDHSSWKMIQDGPTHTPYVKTHICINGVLYYDAYVFESKETGVISFDLRSEQFRLISGPPCEGLFVKKMARYEGKLAIISILMSEDNGNIVLWVLEDAVKHEWVKKVFVFPSLWKSLLQCNLHFLNITHAGEFILTARYFLTQQCYVLCCDPKTQRVRKFVIEGIPKDNLQASELTFCPLHHIFSTQVESLMFL</sequence>
<evidence type="ECO:0000313" key="2">
    <source>
        <dbReference type="EMBL" id="EOA29219.1"/>
    </source>
</evidence>
<dbReference type="EMBL" id="KB870808">
    <property type="protein sequence ID" value="EOA29219.1"/>
    <property type="molecule type" value="Genomic_DNA"/>
</dbReference>
<dbReference type="InterPro" id="IPR013187">
    <property type="entry name" value="F-box-assoc_dom_typ3"/>
</dbReference>
<protein>
    <recommendedName>
        <fullName evidence="1">F-box associated beta-propeller type 3 domain-containing protein</fullName>
    </recommendedName>
</protein>
<feature type="domain" description="F-box associated beta-propeller type 3" evidence="1">
    <location>
        <begin position="71"/>
        <end position="374"/>
    </location>
</feature>
<proteinExistence type="predicted"/>
<evidence type="ECO:0000259" key="1">
    <source>
        <dbReference type="Pfam" id="PF08268"/>
    </source>
</evidence>
<dbReference type="PANTHER" id="PTHR31111:SF106">
    <property type="entry name" value="F-BOX ASSOCIATED UBIQUITINATION EFFECTOR FAMILY PROTEIN"/>
    <property type="match status" value="1"/>
</dbReference>
<reference evidence="3" key="1">
    <citation type="journal article" date="2013" name="Nat. Genet.">
        <title>The Capsella rubella genome and the genomic consequences of rapid mating system evolution.</title>
        <authorList>
            <person name="Slotte T."/>
            <person name="Hazzouri K.M."/>
            <person name="Agren J.A."/>
            <person name="Koenig D."/>
            <person name="Maumus F."/>
            <person name="Guo Y.L."/>
            <person name="Steige K."/>
            <person name="Platts A.E."/>
            <person name="Escobar J.S."/>
            <person name="Newman L.K."/>
            <person name="Wang W."/>
            <person name="Mandakova T."/>
            <person name="Vello E."/>
            <person name="Smith L.M."/>
            <person name="Henz S.R."/>
            <person name="Steffen J."/>
            <person name="Takuno S."/>
            <person name="Brandvain Y."/>
            <person name="Coop G."/>
            <person name="Andolfatto P."/>
            <person name="Hu T.T."/>
            <person name="Blanchette M."/>
            <person name="Clark R.M."/>
            <person name="Quesneville H."/>
            <person name="Nordborg M."/>
            <person name="Gaut B.S."/>
            <person name="Lysak M.A."/>
            <person name="Jenkins J."/>
            <person name="Grimwood J."/>
            <person name="Chapman J."/>
            <person name="Prochnik S."/>
            <person name="Shu S."/>
            <person name="Rokhsar D."/>
            <person name="Schmutz J."/>
            <person name="Weigel D."/>
            <person name="Wright S.I."/>
        </authorList>
    </citation>
    <scope>NUCLEOTIDE SEQUENCE [LARGE SCALE GENOMIC DNA]</scope>
    <source>
        <strain evidence="3">cv. Monte Gargano</strain>
    </source>
</reference>
<dbReference type="InterPro" id="IPR036047">
    <property type="entry name" value="F-box-like_dom_sf"/>
</dbReference>
<dbReference type="KEGG" id="crb:17889108"/>
<evidence type="ECO:0000313" key="3">
    <source>
        <dbReference type="Proteomes" id="UP000029121"/>
    </source>
</evidence>
<gene>
    <name evidence="2" type="ORF">CARUB_v10025493mg</name>
</gene>
<dbReference type="AlphaFoldDB" id="R0HHR1"/>
<dbReference type="Pfam" id="PF08268">
    <property type="entry name" value="FBA_3"/>
    <property type="match status" value="1"/>
</dbReference>
<keyword evidence="3" id="KW-1185">Reference proteome</keyword>